<dbReference type="OrthoDB" id="614712at2759"/>
<dbReference type="AlphaFoldDB" id="W9RIL9"/>
<reference evidence="9" key="1">
    <citation type="submission" date="2013-01" db="EMBL/GenBank/DDBJ databases">
        <title>Draft Genome Sequence of a Mulberry Tree, Morus notabilis C.K. Schneid.</title>
        <authorList>
            <person name="He N."/>
            <person name="Zhao S."/>
        </authorList>
    </citation>
    <scope>NUCLEOTIDE SEQUENCE</scope>
</reference>
<dbReference type="KEGG" id="mnt:21408780"/>
<dbReference type="GO" id="GO:0010052">
    <property type="term" value="P:guard cell differentiation"/>
    <property type="evidence" value="ECO:0007669"/>
    <property type="project" value="UniProtKB-UniRule"/>
</dbReference>
<evidence type="ECO:0000313" key="9">
    <source>
        <dbReference type="Proteomes" id="UP000030645"/>
    </source>
</evidence>
<dbReference type="GO" id="GO:0005576">
    <property type="term" value="C:extracellular region"/>
    <property type="evidence" value="ECO:0007669"/>
    <property type="project" value="UniProtKB-SubCell"/>
</dbReference>
<protein>
    <recommendedName>
        <fullName evidence="7">Epidermal patterning factor-like protein</fullName>
    </recommendedName>
</protein>
<evidence type="ECO:0000256" key="7">
    <source>
        <dbReference type="RuleBase" id="RU367102"/>
    </source>
</evidence>
<dbReference type="EMBL" id="KE344683">
    <property type="protein sequence ID" value="EXB75635.1"/>
    <property type="molecule type" value="Genomic_DNA"/>
</dbReference>
<evidence type="ECO:0000256" key="1">
    <source>
        <dbReference type="ARBA" id="ARBA00004613"/>
    </source>
</evidence>
<dbReference type="PANTHER" id="PTHR33109">
    <property type="entry name" value="EPIDERMAL PATTERNING FACTOR-LIKE PROTEIN 4"/>
    <property type="match status" value="1"/>
</dbReference>
<keyword evidence="6" id="KW-1015">Disulfide bond</keyword>
<dbReference type="STRING" id="981085.W9RIL9"/>
<evidence type="ECO:0000313" key="8">
    <source>
        <dbReference type="EMBL" id="EXB75635.1"/>
    </source>
</evidence>
<evidence type="ECO:0000256" key="2">
    <source>
        <dbReference type="ARBA" id="ARBA00008127"/>
    </source>
</evidence>
<sequence length="145" mass="16604">MVSSFTSHHNMRISMVEGRAISKLIEAAKKEGHVEEEKMVRVVVRAHQIGSRPPRCERRCSGCGPCEAVQVPVVPQLLQNHHMMSRSRTTNNFFSFSGFKQLLCSVNCKRSKRTKNFVTYSRGDDFSNYKPMSWKCKCGDFLFNP</sequence>
<keyword evidence="4 7" id="KW-0964">Secreted</keyword>
<comment type="similarity">
    <text evidence="2 7">Belongs to the plant cysteine rich small secretory peptide family. Epidermal patterning factor subfamily.</text>
</comment>
<proteinExistence type="inferred from homology"/>
<dbReference type="PANTHER" id="PTHR33109:SF7">
    <property type="entry name" value="EPIDERMAL PATTERNING FACTOR-LIKE PROTEIN 2"/>
    <property type="match status" value="1"/>
</dbReference>
<comment type="function">
    <text evidence="7">Controls stomatal patterning.</text>
</comment>
<keyword evidence="5" id="KW-0732">Signal</keyword>
<gene>
    <name evidence="8" type="ORF">L484_026111</name>
</gene>
<organism evidence="8 9">
    <name type="scientific">Morus notabilis</name>
    <dbReference type="NCBI Taxonomy" id="981085"/>
    <lineage>
        <taxon>Eukaryota</taxon>
        <taxon>Viridiplantae</taxon>
        <taxon>Streptophyta</taxon>
        <taxon>Embryophyta</taxon>
        <taxon>Tracheophyta</taxon>
        <taxon>Spermatophyta</taxon>
        <taxon>Magnoliopsida</taxon>
        <taxon>eudicotyledons</taxon>
        <taxon>Gunneridae</taxon>
        <taxon>Pentapetalae</taxon>
        <taxon>rosids</taxon>
        <taxon>fabids</taxon>
        <taxon>Rosales</taxon>
        <taxon>Moraceae</taxon>
        <taxon>Moreae</taxon>
        <taxon>Morus</taxon>
    </lineage>
</organism>
<keyword evidence="9" id="KW-1185">Reference proteome</keyword>
<dbReference type="Proteomes" id="UP000030645">
    <property type="component" value="Unassembled WGS sequence"/>
</dbReference>
<dbReference type="InterPro" id="IPR039455">
    <property type="entry name" value="EPFL"/>
</dbReference>
<evidence type="ECO:0000256" key="6">
    <source>
        <dbReference type="ARBA" id="ARBA00023157"/>
    </source>
</evidence>
<keyword evidence="3 7" id="KW-0217">Developmental protein</keyword>
<accession>W9RIL9</accession>
<comment type="subcellular location">
    <subcellularLocation>
        <location evidence="1 7">Secreted</location>
    </subcellularLocation>
</comment>
<name>W9RIL9_9ROSA</name>
<evidence type="ECO:0000256" key="3">
    <source>
        <dbReference type="ARBA" id="ARBA00022473"/>
    </source>
</evidence>
<dbReference type="Pfam" id="PF17181">
    <property type="entry name" value="EPF"/>
    <property type="match status" value="1"/>
</dbReference>
<evidence type="ECO:0000256" key="5">
    <source>
        <dbReference type="ARBA" id="ARBA00022729"/>
    </source>
</evidence>
<evidence type="ECO:0000256" key="4">
    <source>
        <dbReference type="ARBA" id="ARBA00022525"/>
    </source>
</evidence>